<evidence type="ECO:0000313" key="2">
    <source>
        <dbReference type="Proteomes" id="UP000319103"/>
    </source>
</evidence>
<proteinExistence type="predicted"/>
<comment type="caution">
    <text evidence="1">The sequence shown here is derived from an EMBL/GenBank/DDBJ whole genome shotgun (WGS) entry which is preliminary data.</text>
</comment>
<protein>
    <submittedName>
        <fullName evidence="1">Uncharacterized protein</fullName>
    </submittedName>
</protein>
<organism evidence="1 2">
    <name type="scientific">Kitasatospora acidiphila</name>
    <dbReference type="NCBI Taxonomy" id="2567942"/>
    <lineage>
        <taxon>Bacteria</taxon>
        <taxon>Bacillati</taxon>
        <taxon>Actinomycetota</taxon>
        <taxon>Actinomycetes</taxon>
        <taxon>Kitasatosporales</taxon>
        <taxon>Streptomycetaceae</taxon>
        <taxon>Kitasatospora</taxon>
    </lineage>
</organism>
<dbReference type="EMBL" id="VIGB01000003">
    <property type="protein sequence ID" value="TQF02475.1"/>
    <property type="molecule type" value="Genomic_DNA"/>
</dbReference>
<gene>
    <name evidence="1" type="ORF">E6W39_09570</name>
</gene>
<evidence type="ECO:0000313" key="1">
    <source>
        <dbReference type="EMBL" id="TQF02475.1"/>
    </source>
</evidence>
<sequence>MTESIMETPAAEAPQFYLDRVLGRRPGLVAVAARTYAEVREGDRFRRTTPDGREVELVLLEIHKYRGVRLPQLEAGHGCGLVLSGPDADQLPFTDREVVTGERPA</sequence>
<name>A0A540W0C3_9ACTN</name>
<reference evidence="1 2" key="1">
    <citation type="submission" date="2019-06" db="EMBL/GenBank/DDBJ databases">
        <title>Description of Kitasatospora acidophila sp. nov. isolated from pine grove soil, and reclassification of Streptomyces novaecaesareae to Kitasatospora novaeceasareae comb. nov.</title>
        <authorList>
            <person name="Kim M.J."/>
        </authorList>
    </citation>
    <scope>NUCLEOTIDE SEQUENCE [LARGE SCALE GENOMIC DNA]</scope>
    <source>
        <strain evidence="1 2">MMS16-CNU292</strain>
    </source>
</reference>
<keyword evidence="2" id="KW-1185">Reference proteome</keyword>
<dbReference type="Proteomes" id="UP000319103">
    <property type="component" value="Unassembled WGS sequence"/>
</dbReference>
<dbReference type="AlphaFoldDB" id="A0A540W0C3"/>
<dbReference type="RefSeq" id="WP_141633168.1">
    <property type="nucleotide sequence ID" value="NZ_VIGB01000003.1"/>
</dbReference>
<accession>A0A540W0C3</accession>